<protein>
    <submittedName>
        <fullName evidence="2">Uncharacterized protein</fullName>
    </submittedName>
</protein>
<dbReference type="EMBL" id="FRAS01000024">
    <property type="protein sequence ID" value="SHL87438.1"/>
    <property type="molecule type" value="Genomic_DNA"/>
</dbReference>
<dbReference type="STRING" id="1121959.SAMN02746009_03535"/>
<dbReference type="Proteomes" id="UP000183947">
    <property type="component" value="Unassembled WGS sequence"/>
</dbReference>
<evidence type="ECO:0000256" key="1">
    <source>
        <dbReference type="SAM" id="MobiDB-lite"/>
    </source>
</evidence>
<dbReference type="RefSeq" id="WP_073287992.1">
    <property type="nucleotide sequence ID" value="NZ_FRAS01000024.1"/>
</dbReference>
<sequence length="112" mass="12150">MADKTEKEETRQPTIESLTAENTRLQGELELAQGIIAGQAEQLANVETAQQHGDVVVVSYGKQQYRVLAKKFHIKGAEVKAEDLGKNQEALKHLVESKSGLLAPVAKAEAAK</sequence>
<proteinExistence type="predicted"/>
<feature type="region of interest" description="Disordered" evidence="1">
    <location>
        <begin position="1"/>
        <end position="21"/>
    </location>
</feature>
<dbReference type="AlphaFoldDB" id="A0A1M7E746"/>
<feature type="compositionally biased region" description="Basic and acidic residues" evidence="1">
    <location>
        <begin position="1"/>
        <end position="11"/>
    </location>
</feature>
<evidence type="ECO:0000313" key="3">
    <source>
        <dbReference type="Proteomes" id="UP000183947"/>
    </source>
</evidence>
<feature type="compositionally biased region" description="Polar residues" evidence="1">
    <location>
        <begin position="12"/>
        <end position="21"/>
    </location>
</feature>
<evidence type="ECO:0000313" key="2">
    <source>
        <dbReference type="EMBL" id="SHL87438.1"/>
    </source>
</evidence>
<keyword evidence="3" id="KW-1185">Reference proteome</keyword>
<gene>
    <name evidence="2" type="ORF">SAMN02746009_03535</name>
</gene>
<accession>A0A1M7E746</accession>
<dbReference type="OrthoDB" id="884710at2"/>
<organism evidence="2 3">
    <name type="scientific">Hymenobacter psychrotolerans DSM 18569</name>
    <dbReference type="NCBI Taxonomy" id="1121959"/>
    <lineage>
        <taxon>Bacteria</taxon>
        <taxon>Pseudomonadati</taxon>
        <taxon>Bacteroidota</taxon>
        <taxon>Cytophagia</taxon>
        <taxon>Cytophagales</taxon>
        <taxon>Hymenobacteraceae</taxon>
        <taxon>Hymenobacter</taxon>
    </lineage>
</organism>
<name>A0A1M7E746_9BACT</name>
<reference evidence="3" key="1">
    <citation type="submission" date="2016-11" db="EMBL/GenBank/DDBJ databases">
        <authorList>
            <person name="Varghese N."/>
            <person name="Submissions S."/>
        </authorList>
    </citation>
    <scope>NUCLEOTIDE SEQUENCE [LARGE SCALE GENOMIC DNA]</scope>
    <source>
        <strain evidence="3">DSM 18569</strain>
    </source>
</reference>